<dbReference type="InterPro" id="IPR004842">
    <property type="entry name" value="SLC12A_fam"/>
</dbReference>
<organism evidence="8 9">
    <name type="scientific">Cyclobacterium plantarum</name>
    <dbReference type="NCBI Taxonomy" id="2716263"/>
    <lineage>
        <taxon>Bacteria</taxon>
        <taxon>Pseudomonadati</taxon>
        <taxon>Bacteroidota</taxon>
        <taxon>Cytophagia</taxon>
        <taxon>Cytophagales</taxon>
        <taxon>Cyclobacteriaceae</taxon>
        <taxon>Cyclobacterium</taxon>
    </lineage>
</organism>
<dbReference type="PANTHER" id="PTHR11827:SF72">
    <property type="entry name" value="GH08340P"/>
    <property type="match status" value="1"/>
</dbReference>
<feature type="transmembrane region" description="Helical" evidence="5">
    <location>
        <begin position="344"/>
        <end position="365"/>
    </location>
</feature>
<dbReference type="EMBL" id="JAANYN010000001">
    <property type="protein sequence ID" value="NHE55485.1"/>
    <property type="molecule type" value="Genomic_DNA"/>
</dbReference>
<feature type="transmembrane region" description="Helical" evidence="5">
    <location>
        <begin position="47"/>
        <end position="72"/>
    </location>
</feature>
<protein>
    <submittedName>
        <fullName evidence="8">Amino acid permease</fullName>
    </submittedName>
</protein>
<gene>
    <name evidence="8" type="ORF">G9Q97_01515</name>
</gene>
<evidence type="ECO:0000256" key="4">
    <source>
        <dbReference type="ARBA" id="ARBA00023136"/>
    </source>
</evidence>
<keyword evidence="9" id="KW-1185">Reference proteome</keyword>
<feature type="domain" description="Amino acid permease/ SLC12A" evidence="6">
    <location>
        <begin position="20"/>
        <end position="428"/>
    </location>
</feature>
<dbReference type="RefSeq" id="WP_166142437.1">
    <property type="nucleotide sequence ID" value="NZ_JAANYN010000001.1"/>
</dbReference>
<feature type="transmembrane region" description="Helical" evidence="5">
    <location>
        <begin position="266"/>
        <end position="289"/>
    </location>
</feature>
<comment type="caution">
    <text evidence="8">The sequence shown here is derived from an EMBL/GenBank/DDBJ whole genome shotgun (WGS) entry which is preliminary data.</text>
</comment>
<sequence>MPGKRDKSKSSHKLGTFGGVFTPSLLTILGVIMYLRFGWVVGNVGLIGTLLIVTLSTAITFLTSLSISAIATNAPVKGGGAYFLISRSLGAEIGGAVGIPLYLAQALSVSLYIIGFSESLSAVFPGLEIRWISICTTLVLGGLALFSTQATIKAQYVIMVLIGLSLVSLVLGSPLEESRIELWGVPAAQSVGFWQVFAIFFPAVTGIMTGVNMSGDLKDPARSIPKGTFMAVGVGYVIYMLLPIILAGRADAATLVEDPMIMQRIAIWGGAILLGIWGATLSSATGSLLGAPRVLQALANDKILPKWAGFFSKVAGKEKIPKAATLFTIALTLVTVYFGDLNLIAPVLTMFFLTTYAVLNITAGIERLLKNPSFRPKFKVHWIFSLLGALGCAGVMFLINPLATIAAFLVIAIIFIWLKRRKITATWGGLGRGVLSSIIRYAILRLEKEGDAKSWRPNILVLSGSPVKRWRLIELADDITNGNALFTVSTIISESNVPQEKVKDYETQIMDFLGNKNIQALVRVLRAPDPFTGGTQLVNAYGLGQLVPNTILLGDTREAGHLRPYSKMIGHFFKSKKNVIIVQDDNNQGFKKKEVIDIWWGGLKKNGSLMIILAYLLKNSREWQQAEVNVKMVVPTQEAYNGAKENLDNIFAGMRTGFAYQILVAQGLDFWEIMARESRKSDLVMMGLAVPEQGDGFEEYYRSLKEKTKALPTKVFVLAAQEVAFDQVLR</sequence>
<feature type="transmembrane region" description="Helical" evidence="5">
    <location>
        <begin position="14"/>
        <end position="35"/>
    </location>
</feature>
<dbReference type="PANTHER" id="PTHR11827">
    <property type="entry name" value="SOLUTE CARRIER FAMILY 12, CATION COTRANSPORTERS"/>
    <property type="match status" value="1"/>
</dbReference>
<dbReference type="Gene3D" id="1.20.1740.10">
    <property type="entry name" value="Amino acid/polyamine transporter I"/>
    <property type="match status" value="1"/>
</dbReference>
<dbReference type="InterPro" id="IPR018491">
    <property type="entry name" value="SLC12_C"/>
</dbReference>
<dbReference type="Pfam" id="PF00324">
    <property type="entry name" value="AA_permease"/>
    <property type="match status" value="1"/>
</dbReference>
<evidence type="ECO:0000259" key="7">
    <source>
        <dbReference type="Pfam" id="PF03522"/>
    </source>
</evidence>
<name>A0ABX0H122_9BACT</name>
<proteinExistence type="predicted"/>
<dbReference type="Proteomes" id="UP000649799">
    <property type="component" value="Unassembled WGS sequence"/>
</dbReference>
<dbReference type="Pfam" id="PF03522">
    <property type="entry name" value="SLC12"/>
    <property type="match status" value="1"/>
</dbReference>
<keyword evidence="3 5" id="KW-1133">Transmembrane helix</keyword>
<evidence type="ECO:0000256" key="2">
    <source>
        <dbReference type="ARBA" id="ARBA00022692"/>
    </source>
</evidence>
<feature type="transmembrane region" description="Helical" evidence="5">
    <location>
        <begin position="320"/>
        <end position="338"/>
    </location>
</feature>
<dbReference type="InterPro" id="IPR004841">
    <property type="entry name" value="AA-permease/SLC12A_dom"/>
</dbReference>
<feature type="domain" description="SLC12A transporter C-terminal" evidence="7">
    <location>
        <begin position="471"/>
        <end position="583"/>
    </location>
</feature>
<feature type="transmembrane region" description="Helical" evidence="5">
    <location>
        <begin position="154"/>
        <end position="173"/>
    </location>
</feature>
<keyword evidence="4 5" id="KW-0472">Membrane</keyword>
<feature type="transmembrane region" description="Helical" evidence="5">
    <location>
        <begin position="93"/>
        <end position="117"/>
    </location>
</feature>
<evidence type="ECO:0000256" key="3">
    <source>
        <dbReference type="ARBA" id="ARBA00022989"/>
    </source>
</evidence>
<reference evidence="8 9" key="1">
    <citation type="submission" date="2020-03" db="EMBL/GenBank/DDBJ databases">
        <title>Cyclobacterium plantarum sp. nov., a marine bacterium isolated from a coastal-marine wetland.</title>
        <authorList>
            <person name="Sanchez-Porro C."/>
            <person name="Ventosa A."/>
            <person name="Amoozegar M."/>
        </authorList>
    </citation>
    <scope>NUCLEOTIDE SEQUENCE [LARGE SCALE GENOMIC DNA]</scope>
    <source>
        <strain evidence="8 9">GBPx2</strain>
    </source>
</reference>
<accession>A0ABX0H122</accession>
<keyword evidence="2 5" id="KW-0812">Transmembrane</keyword>
<feature type="transmembrane region" description="Helical" evidence="5">
    <location>
        <begin position="227"/>
        <end position="246"/>
    </location>
</feature>
<evidence type="ECO:0000313" key="8">
    <source>
        <dbReference type="EMBL" id="NHE55485.1"/>
    </source>
</evidence>
<evidence type="ECO:0000259" key="6">
    <source>
        <dbReference type="Pfam" id="PF00324"/>
    </source>
</evidence>
<feature type="transmembrane region" description="Helical" evidence="5">
    <location>
        <begin position="386"/>
        <end position="418"/>
    </location>
</feature>
<evidence type="ECO:0000313" key="9">
    <source>
        <dbReference type="Proteomes" id="UP000649799"/>
    </source>
</evidence>
<evidence type="ECO:0000256" key="1">
    <source>
        <dbReference type="ARBA" id="ARBA00004141"/>
    </source>
</evidence>
<feature type="transmembrane region" description="Helical" evidence="5">
    <location>
        <begin position="129"/>
        <end position="147"/>
    </location>
</feature>
<comment type="subcellular location">
    <subcellularLocation>
        <location evidence="1">Membrane</location>
        <topology evidence="1">Multi-pass membrane protein</topology>
    </subcellularLocation>
</comment>
<evidence type="ECO:0000256" key="5">
    <source>
        <dbReference type="SAM" id="Phobius"/>
    </source>
</evidence>
<feature type="transmembrane region" description="Helical" evidence="5">
    <location>
        <begin position="193"/>
        <end position="215"/>
    </location>
</feature>